<dbReference type="InterPro" id="IPR013766">
    <property type="entry name" value="Thioredoxin_domain"/>
</dbReference>
<dbReference type="AlphaFoldDB" id="A0A956NL84"/>
<comment type="caution">
    <text evidence="2">The sequence shown here is derived from an EMBL/GenBank/DDBJ whole genome shotgun (WGS) entry which is preliminary data.</text>
</comment>
<proteinExistence type="predicted"/>
<dbReference type="InterPro" id="IPR047262">
    <property type="entry name" value="PRX-like1"/>
</dbReference>
<name>A0A956NL84_UNCEI</name>
<dbReference type="SUPFAM" id="SSF52833">
    <property type="entry name" value="Thioredoxin-like"/>
    <property type="match status" value="1"/>
</dbReference>
<dbReference type="PANTHER" id="PTHR43640:SF1">
    <property type="entry name" value="THIOREDOXIN-DEPENDENT PEROXIREDOXIN"/>
    <property type="match status" value="1"/>
</dbReference>
<organism evidence="2 3">
    <name type="scientific">Eiseniibacteriota bacterium</name>
    <dbReference type="NCBI Taxonomy" id="2212470"/>
    <lineage>
        <taxon>Bacteria</taxon>
        <taxon>Candidatus Eiseniibacteriota</taxon>
    </lineage>
</organism>
<sequence length="166" mass="18434">MKKWNLSSVAALVIALVIVLAWAGESRAEVETNKPAPDFSFTDIEGASGKLSDFKGKVVVLEWFNHSCPFVRKHYDSNKMQNLQRKYTEKEVVWIAINSTGDGYEPYRNEEESVRDVDSNGTSATYVVLDPDGKIGALYGAKTTPHIFIINEKGTLVYQGAADDIK</sequence>
<evidence type="ECO:0000259" key="1">
    <source>
        <dbReference type="PROSITE" id="PS51352"/>
    </source>
</evidence>
<dbReference type="Proteomes" id="UP000739538">
    <property type="component" value="Unassembled WGS sequence"/>
</dbReference>
<dbReference type="InterPro" id="IPR036249">
    <property type="entry name" value="Thioredoxin-like_sf"/>
</dbReference>
<gene>
    <name evidence="2" type="ORF">KDA27_28940</name>
</gene>
<evidence type="ECO:0000313" key="2">
    <source>
        <dbReference type="EMBL" id="MCA9759858.1"/>
    </source>
</evidence>
<dbReference type="GO" id="GO:0016491">
    <property type="term" value="F:oxidoreductase activity"/>
    <property type="evidence" value="ECO:0007669"/>
    <property type="project" value="InterPro"/>
</dbReference>
<dbReference type="PROSITE" id="PS51352">
    <property type="entry name" value="THIOREDOXIN_2"/>
    <property type="match status" value="1"/>
</dbReference>
<protein>
    <submittedName>
        <fullName evidence="2">Redoxin domain-containing protein</fullName>
    </submittedName>
</protein>
<feature type="non-terminal residue" evidence="2">
    <location>
        <position position="166"/>
    </location>
</feature>
<reference evidence="2" key="1">
    <citation type="submission" date="2020-04" db="EMBL/GenBank/DDBJ databases">
        <authorList>
            <person name="Zhang T."/>
        </authorList>
    </citation>
    <scope>NUCLEOTIDE SEQUENCE</scope>
    <source>
        <strain evidence="2">HKST-UBA02</strain>
    </source>
</reference>
<evidence type="ECO:0000313" key="3">
    <source>
        <dbReference type="Proteomes" id="UP000739538"/>
    </source>
</evidence>
<accession>A0A956NL84</accession>
<dbReference type="PANTHER" id="PTHR43640">
    <property type="entry name" value="OS07G0260300 PROTEIN"/>
    <property type="match status" value="1"/>
</dbReference>
<reference evidence="2" key="2">
    <citation type="journal article" date="2021" name="Microbiome">
        <title>Successional dynamics and alternative stable states in a saline activated sludge microbial community over 9 years.</title>
        <authorList>
            <person name="Wang Y."/>
            <person name="Ye J."/>
            <person name="Ju F."/>
            <person name="Liu L."/>
            <person name="Boyd J.A."/>
            <person name="Deng Y."/>
            <person name="Parks D.H."/>
            <person name="Jiang X."/>
            <person name="Yin X."/>
            <person name="Woodcroft B.J."/>
            <person name="Tyson G.W."/>
            <person name="Hugenholtz P."/>
            <person name="Polz M.F."/>
            <person name="Zhang T."/>
        </authorList>
    </citation>
    <scope>NUCLEOTIDE SEQUENCE</scope>
    <source>
        <strain evidence="2">HKST-UBA02</strain>
    </source>
</reference>
<dbReference type="Gene3D" id="3.40.30.10">
    <property type="entry name" value="Glutaredoxin"/>
    <property type="match status" value="1"/>
</dbReference>
<dbReference type="Pfam" id="PF08534">
    <property type="entry name" value="Redoxin"/>
    <property type="match status" value="1"/>
</dbReference>
<dbReference type="EMBL" id="JAGQHS010000559">
    <property type="protein sequence ID" value="MCA9759858.1"/>
    <property type="molecule type" value="Genomic_DNA"/>
</dbReference>
<dbReference type="InterPro" id="IPR013740">
    <property type="entry name" value="Redoxin"/>
</dbReference>
<feature type="domain" description="Thioredoxin" evidence="1">
    <location>
        <begin position="30"/>
        <end position="166"/>
    </location>
</feature>